<evidence type="ECO:0000313" key="3">
    <source>
        <dbReference type="EMBL" id="MBB4939042.1"/>
    </source>
</evidence>
<dbReference type="EMBL" id="JACHJU010000001">
    <property type="protein sequence ID" value="MBB4939042.1"/>
    <property type="molecule type" value="Genomic_DNA"/>
</dbReference>
<dbReference type="CDD" id="cd07814">
    <property type="entry name" value="SRPBCC_CalC_Aha1-like"/>
    <property type="match status" value="2"/>
</dbReference>
<dbReference type="Gene3D" id="3.30.530.20">
    <property type="match status" value="2"/>
</dbReference>
<dbReference type="Pfam" id="PF08327">
    <property type="entry name" value="AHSA1"/>
    <property type="match status" value="2"/>
</dbReference>
<dbReference type="InterPro" id="IPR013538">
    <property type="entry name" value="ASHA1/2-like_C"/>
</dbReference>
<keyword evidence="4" id="KW-1185">Reference proteome</keyword>
<name>A0A7W7W955_9ACTN</name>
<evidence type="ECO:0000256" key="1">
    <source>
        <dbReference type="ARBA" id="ARBA00006817"/>
    </source>
</evidence>
<sequence>MKLHARMAAPIKAVHHALTDAGSLRTWLAEHAEVDLPHRYAFWGRDVPEGDAPHQRPLHVDDRTLRFSWLLDGEDTAVEIRLEEEGPDSTVLTLSQSHFDYQEMITGSSVRGVLETYWSLAIANLADHLEGRELTPRPDFTSPDLKSEFVIDASSEAVFDSLVDSEKVSLWFNSPIGIEPHVGGRYAVGGLDAGPAAKIIDLDPGRALAVDWGPSGVTTWELEESGGRTRLTFVQSGFDTGRPPYAAWMGWLSGLAELRRFHELDGWRPIWLDAEAPDEVAAAE</sequence>
<dbReference type="InterPro" id="IPR023393">
    <property type="entry name" value="START-like_dom_sf"/>
</dbReference>
<organism evidence="3 4">
    <name type="scientific">Streptosporangium album</name>
    <dbReference type="NCBI Taxonomy" id="47479"/>
    <lineage>
        <taxon>Bacteria</taxon>
        <taxon>Bacillati</taxon>
        <taxon>Actinomycetota</taxon>
        <taxon>Actinomycetes</taxon>
        <taxon>Streptosporangiales</taxon>
        <taxon>Streptosporangiaceae</taxon>
        <taxon>Streptosporangium</taxon>
    </lineage>
</organism>
<comment type="caution">
    <text evidence="3">The sequence shown here is derived from an EMBL/GenBank/DDBJ whole genome shotgun (WGS) entry which is preliminary data.</text>
</comment>
<feature type="domain" description="Activator of Hsp90 ATPase homologue 1/2-like C-terminal" evidence="2">
    <location>
        <begin position="152"/>
        <end position="259"/>
    </location>
</feature>
<protein>
    <submittedName>
        <fullName evidence="3">Uncharacterized protein YndB with AHSA1/START domain</fullName>
    </submittedName>
</protein>
<evidence type="ECO:0000259" key="2">
    <source>
        <dbReference type="Pfam" id="PF08327"/>
    </source>
</evidence>
<accession>A0A7W7W955</accession>
<proteinExistence type="inferred from homology"/>
<dbReference type="RefSeq" id="WP_221465430.1">
    <property type="nucleotide sequence ID" value="NZ_BAABEK010000013.1"/>
</dbReference>
<feature type="domain" description="Activator of Hsp90 ATPase homologue 1/2-like C-terminal" evidence="2">
    <location>
        <begin position="9"/>
        <end position="129"/>
    </location>
</feature>
<dbReference type="Proteomes" id="UP000534286">
    <property type="component" value="Unassembled WGS sequence"/>
</dbReference>
<comment type="similarity">
    <text evidence="1">Belongs to the AHA1 family.</text>
</comment>
<reference evidence="3 4" key="1">
    <citation type="submission" date="2020-08" db="EMBL/GenBank/DDBJ databases">
        <title>Sequencing the genomes of 1000 actinobacteria strains.</title>
        <authorList>
            <person name="Klenk H.-P."/>
        </authorList>
    </citation>
    <scope>NUCLEOTIDE SEQUENCE [LARGE SCALE GENOMIC DNA]</scope>
    <source>
        <strain evidence="3 4">DSM 43023</strain>
    </source>
</reference>
<evidence type="ECO:0000313" key="4">
    <source>
        <dbReference type="Proteomes" id="UP000534286"/>
    </source>
</evidence>
<dbReference type="SUPFAM" id="SSF55961">
    <property type="entry name" value="Bet v1-like"/>
    <property type="match status" value="2"/>
</dbReference>
<dbReference type="AlphaFoldDB" id="A0A7W7W955"/>
<gene>
    <name evidence="3" type="ORF">FHR32_003347</name>
</gene>